<reference evidence="2 3" key="1">
    <citation type="submission" date="2017-09" db="EMBL/GenBank/DDBJ databases">
        <authorList>
            <person name="Lee N."/>
            <person name="Cho B.-K."/>
        </authorList>
    </citation>
    <scope>NUCLEOTIDE SEQUENCE [LARGE SCALE GENOMIC DNA]</scope>
    <source>
        <strain evidence="2 3">ATCC 12461</strain>
    </source>
</reference>
<keyword evidence="1" id="KW-1133">Transmembrane helix</keyword>
<dbReference type="KEGG" id="salw:CP975_00155"/>
<dbReference type="Proteomes" id="UP000326553">
    <property type="component" value="Chromosome"/>
</dbReference>
<dbReference type="EMBL" id="CP023695">
    <property type="protein sequence ID" value="QEV16150.1"/>
    <property type="molecule type" value="Genomic_DNA"/>
</dbReference>
<feature type="transmembrane region" description="Helical" evidence="1">
    <location>
        <begin position="177"/>
        <end position="197"/>
    </location>
</feature>
<evidence type="ECO:0000313" key="2">
    <source>
        <dbReference type="EMBL" id="QEV16150.1"/>
    </source>
</evidence>
<organism evidence="2 3">
    <name type="scientific">Streptomyces alboniger</name>
    <dbReference type="NCBI Taxonomy" id="132473"/>
    <lineage>
        <taxon>Bacteria</taxon>
        <taxon>Bacillati</taxon>
        <taxon>Actinomycetota</taxon>
        <taxon>Actinomycetes</taxon>
        <taxon>Kitasatosporales</taxon>
        <taxon>Streptomycetaceae</taxon>
        <taxon>Streptomyces</taxon>
        <taxon>Streptomyces aurantiacus group</taxon>
    </lineage>
</organism>
<feature type="transmembrane region" description="Helical" evidence="1">
    <location>
        <begin position="102"/>
        <end position="119"/>
    </location>
</feature>
<dbReference type="InterPro" id="IPR021354">
    <property type="entry name" value="DUF2975"/>
</dbReference>
<name>A0A5J6HC60_STRAD</name>
<dbReference type="AlphaFoldDB" id="A0A5J6HC60"/>
<keyword evidence="3" id="KW-1185">Reference proteome</keyword>
<protein>
    <submittedName>
        <fullName evidence="2">DUF2975 domain-containing protein</fullName>
    </submittedName>
</protein>
<dbReference type="Pfam" id="PF11188">
    <property type="entry name" value="DUF2975"/>
    <property type="match status" value="1"/>
</dbReference>
<proteinExistence type="predicted"/>
<evidence type="ECO:0000313" key="3">
    <source>
        <dbReference type="Proteomes" id="UP000326553"/>
    </source>
</evidence>
<accession>A0A5J6HC60</accession>
<keyword evidence="1" id="KW-0472">Membrane</keyword>
<keyword evidence="1" id="KW-0812">Transmembrane</keyword>
<evidence type="ECO:0000256" key="1">
    <source>
        <dbReference type="SAM" id="Phobius"/>
    </source>
</evidence>
<dbReference type="OrthoDB" id="3524886at2"/>
<feature type="transmembrane region" description="Helical" evidence="1">
    <location>
        <begin position="139"/>
        <end position="157"/>
    </location>
</feature>
<gene>
    <name evidence="2" type="ORF">CP975_00155</name>
</gene>
<sequence>MAKVRNPLEPMSTAVRAVVTLVAVLLGAGLLGLLFSDGVQVLGIGDTSVCAEDSTMSVGVGEGPDWGVEPAPGATVDLDAHPNYCTTAPSTAQSLLNTATKLVPFVFSTGALLLVLQLIRSAEREGLYTVRTAERLRKLGWWLLAGSTLAAIAGSTAKTGLIASLSRDSEVSALSGLLSWDIPYMAIFTGLGVLSFARVMRVGITMREDLEGTV</sequence>
<dbReference type="RefSeq" id="WP_150476428.1">
    <property type="nucleotide sequence ID" value="NZ_CP023695.1"/>
</dbReference>